<protein>
    <submittedName>
        <fullName evidence="3">Uncharacterized protein</fullName>
    </submittedName>
</protein>
<sequence>MKSPYISSTNIRELVTLRRRVLKLDAVCSAQQTKIEKLEISKAAETAKAASALASKLCAVSEKQDYERQLKSSKKSIKKHLLMLSNLKKQHRKQKIIIAGRLRSIQSHAASLSISSPQADHLLSLITSLRADIHDPTSLLEETEKWIVPKSKHDEKEQNPEDKSVIRDYKRIASVCEEQKKEMTVLYSRLSKSESAREKAEEECEKLQSKLEKANEIRDKEKMKYINIIKELQKTIIASKASEYSQACQPPIQQTISQPIRPIEDDISTPSIDPIFASPISTPSYSHSILTQDQYFTDFIDSNKIIGDSLSRKEKKGANQTEEEEEQVVRDRKSTAHTRKNNPKSSIVSSISSKKTKKKVRSGDKKRSLESKDHKHVVESFHIDEFSPSTQTELRQLDKDIEELTRKLGNTLSMDCGEEIG</sequence>
<evidence type="ECO:0000313" key="4">
    <source>
        <dbReference type="Proteomes" id="UP001057375"/>
    </source>
</evidence>
<proteinExistence type="predicted"/>
<dbReference type="Proteomes" id="UP001057375">
    <property type="component" value="Unassembled WGS sequence"/>
</dbReference>
<feature type="compositionally biased region" description="Low complexity" evidence="2">
    <location>
        <begin position="344"/>
        <end position="353"/>
    </location>
</feature>
<feature type="region of interest" description="Disordered" evidence="2">
    <location>
        <begin position="310"/>
        <end position="374"/>
    </location>
</feature>
<dbReference type="EMBL" id="BQXS01013841">
    <property type="protein sequence ID" value="GKT29666.1"/>
    <property type="molecule type" value="Genomic_DNA"/>
</dbReference>
<comment type="caution">
    <text evidence="3">The sequence shown here is derived from an EMBL/GenBank/DDBJ whole genome shotgun (WGS) entry which is preliminary data.</text>
</comment>
<feature type="coiled-coil region" evidence="1">
    <location>
        <begin position="190"/>
        <end position="224"/>
    </location>
</feature>
<evidence type="ECO:0000313" key="3">
    <source>
        <dbReference type="EMBL" id="GKT29666.1"/>
    </source>
</evidence>
<organism evidence="3 4">
    <name type="scientific">Aduncisulcus paluster</name>
    <dbReference type="NCBI Taxonomy" id="2918883"/>
    <lineage>
        <taxon>Eukaryota</taxon>
        <taxon>Metamonada</taxon>
        <taxon>Carpediemonas-like organisms</taxon>
        <taxon>Aduncisulcus</taxon>
    </lineage>
</organism>
<keyword evidence="1" id="KW-0175">Coiled coil</keyword>
<name>A0ABQ5KAU1_9EUKA</name>
<gene>
    <name evidence="3" type="ORF">ADUPG1_014122</name>
</gene>
<feature type="coiled-coil region" evidence="1">
    <location>
        <begin position="387"/>
        <end position="414"/>
    </location>
</feature>
<evidence type="ECO:0000256" key="2">
    <source>
        <dbReference type="SAM" id="MobiDB-lite"/>
    </source>
</evidence>
<reference evidence="3" key="1">
    <citation type="submission" date="2022-03" db="EMBL/GenBank/DDBJ databases">
        <title>Draft genome sequence of Aduncisulcus paluster, a free-living microaerophilic Fornicata.</title>
        <authorList>
            <person name="Yuyama I."/>
            <person name="Kume K."/>
            <person name="Tamura T."/>
            <person name="Inagaki Y."/>
            <person name="Hashimoto T."/>
        </authorList>
    </citation>
    <scope>NUCLEOTIDE SEQUENCE</scope>
    <source>
        <strain evidence="3">NY0171</strain>
    </source>
</reference>
<keyword evidence="4" id="KW-1185">Reference proteome</keyword>
<accession>A0ABQ5KAU1</accession>
<evidence type="ECO:0000256" key="1">
    <source>
        <dbReference type="SAM" id="Coils"/>
    </source>
</evidence>
<feature type="compositionally biased region" description="Basic and acidic residues" evidence="2">
    <location>
        <begin position="361"/>
        <end position="374"/>
    </location>
</feature>